<dbReference type="AlphaFoldDB" id="A0A5B8I2J0"/>
<proteinExistence type="predicted"/>
<gene>
    <name evidence="1" type="ORF">Dpoa569_0000680</name>
</gene>
<dbReference type="KEGG" id="dic:Dpoa569_0000680"/>
<dbReference type="Proteomes" id="UP000320591">
    <property type="component" value="Chromosome"/>
</dbReference>
<dbReference type="STRING" id="568768.GCA_000406125_03293"/>
<keyword evidence="2" id="KW-1185">Reference proteome</keyword>
<evidence type="ECO:0000313" key="1">
    <source>
        <dbReference type="EMBL" id="QDX28983.1"/>
    </source>
</evidence>
<protein>
    <submittedName>
        <fullName evidence="1">Uncharacterized protein</fullName>
    </submittedName>
</protein>
<evidence type="ECO:0000313" key="2">
    <source>
        <dbReference type="Proteomes" id="UP000320591"/>
    </source>
</evidence>
<dbReference type="RefSeq" id="WP_042872691.1">
    <property type="nucleotide sequence ID" value="NZ_CM001975.1"/>
</dbReference>
<dbReference type="EMBL" id="CP042220">
    <property type="protein sequence ID" value="QDX28983.1"/>
    <property type="molecule type" value="Genomic_DNA"/>
</dbReference>
<accession>A0A5B8I2J0</accession>
<organism evidence="1 2">
    <name type="scientific">Dickeya poaceiphila</name>
    <dbReference type="NCBI Taxonomy" id="568768"/>
    <lineage>
        <taxon>Bacteria</taxon>
        <taxon>Pseudomonadati</taxon>
        <taxon>Pseudomonadota</taxon>
        <taxon>Gammaproteobacteria</taxon>
        <taxon>Enterobacterales</taxon>
        <taxon>Pectobacteriaceae</taxon>
        <taxon>Dickeya</taxon>
    </lineage>
</organism>
<name>A0A5B8I2J0_9GAMM</name>
<dbReference type="OrthoDB" id="9135031at2"/>
<reference evidence="1 2" key="1">
    <citation type="journal article" date="2019" name="Environ. Microbiol.">
        <title>The phytopathogenic nature of Dickeya aquatica 174/2 and the dynamic early evolution of Dickeya pathogenicity.</title>
        <authorList>
            <person name="Duprey A."/>
            <person name="Taib N."/>
            <person name="Leonard S."/>
            <person name="Garin T."/>
            <person name="Flandrois J.P."/>
            <person name="Nasser W."/>
            <person name="Brochier-Armanet C."/>
            <person name="Reverchon S."/>
        </authorList>
    </citation>
    <scope>NUCLEOTIDE SEQUENCE [LARGE SCALE GENOMIC DNA]</scope>
    <source>
        <strain evidence="1 2">NCPPB 569</strain>
    </source>
</reference>
<sequence>METIMEDFVVIFNAFWYQDFPAPNRKYIYSVNWTNHIGCAVKKYADLLGCYLFFESGNRTGSVIRDANGTIMANVEWTWVELGKKGNDKIEKLKKIESDSDKKHFSAFISYCKSGRVDDEVRKVNNIWRSENNPLLLFVITFKPDGKDRHFLELISYHFCNGEYKKIRTQPALPWDVPNSKWWQGTE</sequence>